<dbReference type="AlphaFoldDB" id="A0A8W8JUS8"/>
<sequence length="233" mass="26019">MSISTPLIPSFLAKYIKAECQVYGRGEGMLRCGKSDVYIKPECVCSFHHVYDASKYHSYSSCPQGDELDVVTQLKCPDCFRYSLNNKGPCINGGNLTCKGDEVAPAITCKCPPNYQGMFCEEKMENVTRLCDRILTSSADTLMNCDYTKQECVTFSRNRRYAFKCYETDISQIKGELPLCKDTEDITVQPVVNDVSYWVVPKDATTVRVGSPSAAEIHISIPLLTVILLTLQL</sequence>
<dbReference type="Gene3D" id="2.10.25.10">
    <property type="entry name" value="Laminin"/>
    <property type="match status" value="1"/>
</dbReference>
<dbReference type="Proteomes" id="UP000005408">
    <property type="component" value="Unassembled WGS sequence"/>
</dbReference>
<dbReference type="SMART" id="SM00181">
    <property type="entry name" value="EGF"/>
    <property type="match status" value="1"/>
</dbReference>
<protein>
    <recommendedName>
        <fullName evidence="1">EGF-like domain-containing protein</fullName>
    </recommendedName>
</protein>
<dbReference type="InterPro" id="IPR000742">
    <property type="entry name" value="EGF"/>
</dbReference>
<evidence type="ECO:0000259" key="1">
    <source>
        <dbReference type="PROSITE" id="PS00022"/>
    </source>
</evidence>
<feature type="domain" description="EGF-like" evidence="1">
    <location>
        <begin position="109"/>
        <end position="120"/>
    </location>
</feature>
<accession>A0A8W8JUS8</accession>
<evidence type="ECO:0000313" key="2">
    <source>
        <dbReference type="EnsemblMetazoa" id="G20416.1:cds"/>
    </source>
</evidence>
<name>A0A8W8JUS8_MAGGI</name>
<organism evidence="2 3">
    <name type="scientific">Magallana gigas</name>
    <name type="common">Pacific oyster</name>
    <name type="synonym">Crassostrea gigas</name>
    <dbReference type="NCBI Taxonomy" id="29159"/>
    <lineage>
        <taxon>Eukaryota</taxon>
        <taxon>Metazoa</taxon>
        <taxon>Spiralia</taxon>
        <taxon>Lophotrochozoa</taxon>
        <taxon>Mollusca</taxon>
        <taxon>Bivalvia</taxon>
        <taxon>Autobranchia</taxon>
        <taxon>Pteriomorphia</taxon>
        <taxon>Ostreida</taxon>
        <taxon>Ostreoidea</taxon>
        <taxon>Ostreidae</taxon>
        <taxon>Magallana</taxon>
    </lineage>
</organism>
<dbReference type="PROSITE" id="PS00022">
    <property type="entry name" value="EGF_1"/>
    <property type="match status" value="1"/>
</dbReference>
<dbReference type="SUPFAM" id="SSF57196">
    <property type="entry name" value="EGF/Laminin"/>
    <property type="match status" value="1"/>
</dbReference>
<evidence type="ECO:0000313" key="3">
    <source>
        <dbReference type="Proteomes" id="UP000005408"/>
    </source>
</evidence>
<keyword evidence="3" id="KW-1185">Reference proteome</keyword>
<proteinExistence type="predicted"/>
<reference evidence="2" key="1">
    <citation type="submission" date="2022-08" db="UniProtKB">
        <authorList>
            <consortium name="EnsemblMetazoa"/>
        </authorList>
    </citation>
    <scope>IDENTIFICATION</scope>
    <source>
        <strain evidence="2">05x7-T-G4-1.051#20</strain>
    </source>
</reference>
<dbReference type="EnsemblMetazoa" id="G20416.1">
    <property type="protein sequence ID" value="G20416.1:cds"/>
    <property type="gene ID" value="G20416"/>
</dbReference>